<evidence type="ECO:0000313" key="2">
    <source>
        <dbReference type="EMBL" id="SMF66270.1"/>
    </source>
</evidence>
<keyword evidence="1" id="KW-1133">Transmembrane helix</keyword>
<accession>A0A1X7G9H2</accession>
<sequence length="187" mass="21595">MNALELILAFFVLMVLFGIMNMTINYITRRDGEEPVPLRVKLWLIPMLSVFIIVPIALFSALFTIIFQMDGEYRQVLSYESLGSLFSFSLIILLGFLLFESLIHPISIALLRLWVRRDVSVYAKQSVTIITDTFILYFISLIIPGVHISGLLGALSIALFYHIIEWELMGVQTWIQYRKRTRYKLPG</sequence>
<feature type="transmembrane region" description="Helical" evidence="1">
    <location>
        <begin position="40"/>
        <end position="66"/>
    </location>
</feature>
<dbReference type="AlphaFoldDB" id="A0A1X7G9H2"/>
<evidence type="ECO:0000313" key="3">
    <source>
        <dbReference type="Proteomes" id="UP000192940"/>
    </source>
</evidence>
<proteinExistence type="predicted"/>
<dbReference type="Proteomes" id="UP000192940">
    <property type="component" value="Chromosome I"/>
</dbReference>
<reference evidence="2 3" key="1">
    <citation type="submission" date="2017-04" db="EMBL/GenBank/DDBJ databases">
        <authorList>
            <person name="Afonso C.L."/>
            <person name="Miller P.J."/>
            <person name="Scott M.A."/>
            <person name="Spackman E."/>
            <person name="Goraichik I."/>
            <person name="Dimitrov K.M."/>
            <person name="Suarez D.L."/>
            <person name="Swayne D.E."/>
        </authorList>
    </citation>
    <scope>NUCLEOTIDE SEQUENCE [LARGE SCALE GENOMIC DNA]</scope>
    <source>
        <strain evidence="2 3">N3/975</strain>
    </source>
</reference>
<protein>
    <submittedName>
        <fullName evidence="2">Uncharacterized protein</fullName>
    </submittedName>
</protein>
<dbReference type="EMBL" id="LT840184">
    <property type="protein sequence ID" value="SMF66270.1"/>
    <property type="molecule type" value="Genomic_DNA"/>
</dbReference>
<gene>
    <name evidence="2" type="ORF">SAMN05661091_0240</name>
</gene>
<keyword evidence="3" id="KW-1185">Reference proteome</keyword>
<keyword evidence="1" id="KW-0472">Membrane</keyword>
<evidence type="ECO:0000256" key="1">
    <source>
        <dbReference type="SAM" id="Phobius"/>
    </source>
</evidence>
<feature type="transmembrane region" description="Helical" evidence="1">
    <location>
        <begin position="6"/>
        <end position="28"/>
    </location>
</feature>
<name>A0A1X7G9H2_9BACL</name>
<feature type="transmembrane region" description="Helical" evidence="1">
    <location>
        <begin position="134"/>
        <end position="164"/>
    </location>
</feature>
<feature type="transmembrane region" description="Helical" evidence="1">
    <location>
        <begin position="86"/>
        <end position="113"/>
    </location>
</feature>
<organism evidence="2 3">
    <name type="scientific">Paenibacillus uliginis N3/975</name>
    <dbReference type="NCBI Taxonomy" id="1313296"/>
    <lineage>
        <taxon>Bacteria</taxon>
        <taxon>Bacillati</taxon>
        <taxon>Bacillota</taxon>
        <taxon>Bacilli</taxon>
        <taxon>Bacillales</taxon>
        <taxon>Paenibacillaceae</taxon>
        <taxon>Paenibacillus</taxon>
    </lineage>
</organism>
<dbReference type="RefSeq" id="WP_208917398.1">
    <property type="nucleotide sequence ID" value="NZ_LT840184.1"/>
</dbReference>
<keyword evidence="1" id="KW-0812">Transmembrane</keyword>